<dbReference type="EMBL" id="PFED01000120">
    <property type="protein sequence ID" value="PJE62829.1"/>
    <property type="molecule type" value="Genomic_DNA"/>
</dbReference>
<sequence length="135" mass="15130">MARKKQSKKQVQKNVVKNFMAQNDLQELKRLVTEKREALYVGAITLLVGIGIGLMIPRQYTTAPSKIQEMEVTIAPSKEISIKSYTLQEGESLSDVAEKFYGDSQLYIKIAEYNNIANPDVVAPGTILRIEKIAK</sequence>
<evidence type="ECO:0000313" key="4">
    <source>
        <dbReference type="Proteomes" id="UP000229554"/>
    </source>
</evidence>
<dbReference type="SMART" id="SM00257">
    <property type="entry name" value="LysM"/>
    <property type="match status" value="1"/>
</dbReference>
<dbReference type="AlphaFoldDB" id="A0A2M8KSG3"/>
<dbReference type="PROSITE" id="PS51782">
    <property type="entry name" value="LYSM"/>
    <property type="match status" value="1"/>
</dbReference>
<keyword evidence="1" id="KW-1133">Transmembrane helix</keyword>
<dbReference type="Pfam" id="PF01476">
    <property type="entry name" value="LysM"/>
    <property type="match status" value="1"/>
</dbReference>
<evidence type="ECO:0000313" key="3">
    <source>
        <dbReference type="EMBL" id="PJE62829.1"/>
    </source>
</evidence>
<feature type="domain" description="LysM" evidence="2">
    <location>
        <begin position="83"/>
        <end position="130"/>
    </location>
</feature>
<dbReference type="InterPro" id="IPR018392">
    <property type="entry name" value="LysM"/>
</dbReference>
<dbReference type="Proteomes" id="UP000229554">
    <property type="component" value="Unassembled WGS sequence"/>
</dbReference>
<evidence type="ECO:0000256" key="1">
    <source>
        <dbReference type="SAM" id="Phobius"/>
    </source>
</evidence>
<accession>A0A2M8KSG3</accession>
<evidence type="ECO:0000259" key="2">
    <source>
        <dbReference type="PROSITE" id="PS51782"/>
    </source>
</evidence>
<keyword evidence="1" id="KW-0812">Transmembrane</keyword>
<protein>
    <recommendedName>
        <fullName evidence="2">LysM domain-containing protein</fullName>
    </recommendedName>
</protein>
<comment type="caution">
    <text evidence="3">The sequence shown here is derived from an EMBL/GenBank/DDBJ whole genome shotgun (WGS) entry which is preliminary data.</text>
</comment>
<dbReference type="SUPFAM" id="SSF54106">
    <property type="entry name" value="LysM domain"/>
    <property type="match status" value="1"/>
</dbReference>
<name>A0A2M8KSG3_9BACT</name>
<keyword evidence="1" id="KW-0472">Membrane</keyword>
<dbReference type="Gene3D" id="3.10.350.10">
    <property type="entry name" value="LysM domain"/>
    <property type="match status" value="1"/>
</dbReference>
<proteinExistence type="predicted"/>
<reference evidence="4" key="1">
    <citation type="submission" date="2017-09" db="EMBL/GenBank/DDBJ databases">
        <title>Depth-based differentiation of microbial function through sediment-hosted aquifers and enrichment of novel symbionts in the deep terrestrial subsurface.</title>
        <authorList>
            <person name="Probst A.J."/>
            <person name="Ladd B."/>
            <person name="Jarett J.K."/>
            <person name="Geller-Mcgrath D.E."/>
            <person name="Sieber C.M.K."/>
            <person name="Emerson J.B."/>
            <person name="Anantharaman K."/>
            <person name="Thomas B.C."/>
            <person name="Malmstrom R."/>
            <person name="Stieglmeier M."/>
            <person name="Klingl A."/>
            <person name="Woyke T."/>
            <person name="Ryan C.M."/>
            <person name="Banfield J.F."/>
        </authorList>
    </citation>
    <scope>NUCLEOTIDE SEQUENCE [LARGE SCALE GENOMIC DNA]</scope>
</reference>
<dbReference type="InterPro" id="IPR036779">
    <property type="entry name" value="LysM_dom_sf"/>
</dbReference>
<organism evidence="3 4">
    <name type="scientific">Candidatus Roizmanbacteria bacterium CG10_big_fil_rev_8_21_14_0_10_39_6</name>
    <dbReference type="NCBI Taxonomy" id="1974853"/>
    <lineage>
        <taxon>Bacteria</taxon>
        <taxon>Candidatus Roizmaniibacteriota</taxon>
    </lineage>
</organism>
<gene>
    <name evidence="3" type="ORF">COU88_02925</name>
</gene>
<feature type="transmembrane region" description="Helical" evidence="1">
    <location>
        <begin position="38"/>
        <end position="56"/>
    </location>
</feature>